<organism evidence="2">
    <name type="scientific">Siphoviridae sp. ctevH2</name>
    <dbReference type="NCBI Taxonomy" id="2825593"/>
    <lineage>
        <taxon>Viruses</taxon>
        <taxon>Duplodnaviria</taxon>
        <taxon>Heunggongvirae</taxon>
        <taxon>Uroviricota</taxon>
        <taxon>Caudoviricetes</taxon>
    </lineage>
</organism>
<feature type="region of interest" description="Disordered" evidence="1">
    <location>
        <begin position="1"/>
        <end position="33"/>
    </location>
</feature>
<evidence type="ECO:0000256" key="1">
    <source>
        <dbReference type="SAM" id="MobiDB-lite"/>
    </source>
</evidence>
<name>A0A8S5UAN9_9CAUD</name>
<proteinExistence type="predicted"/>
<evidence type="ECO:0000313" key="2">
    <source>
        <dbReference type="EMBL" id="DAF91545.1"/>
    </source>
</evidence>
<sequence length="33" mass="3520">MLANSRPSAAEIRTDQTINSGWGAPKAPHPELC</sequence>
<accession>A0A8S5UAN9</accession>
<protein>
    <submittedName>
        <fullName evidence="2">Uncharacterized protein</fullName>
    </submittedName>
</protein>
<dbReference type="EMBL" id="BK016056">
    <property type="protein sequence ID" value="DAF91545.1"/>
    <property type="molecule type" value="Genomic_DNA"/>
</dbReference>
<reference evidence="2" key="1">
    <citation type="journal article" date="2021" name="Proc. Natl. Acad. Sci. U.S.A.">
        <title>A Catalog of Tens of Thousands of Viruses from Human Metagenomes Reveals Hidden Associations with Chronic Diseases.</title>
        <authorList>
            <person name="Tisza M.J."/>
            <person name="Buck C.B."/>
        </authorList>
    </citation>
    <scope>NUCLEOTIDE SEQUENCE</scope>
    <source>
        <strain evidence="2">CtevH2</strain>
    </source>
</reference>